<reference evidence="2" key="1">
    <citation type="submission" date="2016-11" db="UniProtKB">
        <authorList>
            <consortium name="WormBaseParasite"/>
        </authorList>
    </citation>
    <scope>IDENTIFICATION</scope>
    <source>
        <strain evidence="2">KR3021</strain>
    </source>
</reference>
<protein>
    <submittedName>
        <fullName evidence="2">TPR_MLP1_2 domain-containing protein</fullName>
    </submittedName>
</protein>
<evidence type="ECO:0000313" key="2">
    <source>
        <dbReference type="WBParaSite" id="RSKR_0000378900.1"/>
    </source>
</evidence>
<name>A0AC35TS38_9BILA</name>
<sequence>MNTDAGTTNEEYSKISDLETQLIASAEQYDRLETENFKLHKDLEGVKKVVLDLQGDSQKRGQYVRQLENERDTLMVQKTDLAKTIDILDKQNADSLNELSKFLDSKQSMQEVIAKLTDDLVTSKSEVAALKNEITTFKDDKVRNLLERERYESSNLLFTQNKEFLLNEIAKKDSDIFEMNNVITKHELANSLLEEKLKRQNDEAASEKLELSKQLAQHNQLMEQLRKEYQDSIETRFQSVGVLEETIKNDQAIIDAYKQAAHGFEKDNESLREINSSLAEQNEELKNSSVNVTQFMNKSKYDYHNDLQNKDETIAFLGEELRKFEGLATEQNLAYTPGSDLSGIQKNTKDLTSMRVELNKVICERNELKQVMNQAEEHIAAITSSFDETVRVLQKQNEDYAETQKENKILRSQLADADKDYDKAEVAYRRLERELKVTHTELARYQNDNEQLGKQVNRLIFIAEKGKSCYSDDENDDELFFDIKSLQDVNSILRSKLHALKANRDDEIKRCHDDEAAKLAEHLNKMKQDLELCEEKLRVTVETLNATKSDRDRYKELNDKYSESYHSIDIQTVRLQYDDACRKHALATLEAERLREVINEVKREKEEAECSNLAKIAQKNEQISNLKETSAKMEVNWHLTEQKFKSLSVQYQNLERLDSKNASKYNQLKAERNAISNELDNAKKELLQMKINMDMSVFNERKIYNSYQDLINTETRLKGEIEILRQSSKRNFDMQDTLREISSRLEKQDNEMGSMDRNLIVSLTKQRDDINGLYNNVVEHHKKYVNELKLMITRVEGERDALVASSSIAEATIKELNSEITRLKSQLTAEARLSNVTGNDATSLEYKPEVRKLNSEKSFLESRLKEYEELLEEYKNKLARKDQELQQAAAFSTSIEHDLIETNTMGEKERTGLSVQNDLLKTEVDSLKKIISQEQESNAEYKSATDGIIESYRKKIDEIKTAVQDKDKQIVEAELELGKNKELISEQNKNIEALVFTNETLKNDNTVLNDQMTSLEDITKQLRETINQRQSEIQEKLTVLNKVEEEYRCYKVVMERELNHIKFENDTLKERENKVSNDSDCLFTDLKHLIDTFENIIEKNSKLNRSNEISVEETFPETVSKLNSILTYTQAEKRKLIERCSNIEGELLMAKATSKNDTKKNSELISKVGILESQLEHQRKELTQVGSLVKQLEDYENNLVVLEEYRSELDAKNSQMGDLELRLECANIQIESAGKQNESLLRQIEELTGERDSLIKEVDLVSSRLKEAQSNLSKYGPSNSESMVIKMEKLKASLEAEKARANKTRDIAKRYKNSDAEKDETINVLNKQIEELLVGSLKPESLEKIKTLESRNGELQIQIDNLQVSLSEKEAELVAMQNESKLSPENYDDLKMRMAIFEKMVPQMREDGVKQKETIQVLEETIKLLKIEINHLKNIQMCDFEEVSESKILQPSEPAISRKSRKRGATESVFILEEEFDGGNFKKSRSIQEINEEEDVILDHDDEKPEKSFYDEDVEGEEVEEVKGTDEGEEEMDEETEEVEEEMEEETEEVEEIEENDDSDEIEEISATGDNE</sequence>
<dbReference type="WBParaSite" id="RSKR_0000378900.1">
    <property type="protein sequence ID" value="RSKR_0000378900.1"/>
    <property type="gene ID" value="RSKR_0000378900"/>
</dbReference>
<accession>A0AC35TS38</accession>
<evidence type="ECO:0000313" key="1">
    <source>
        <dbReference type="Proteomes" id="UP000095286"/>
    </source>
</evidence>
<dbReference type="Proteomes" id="UP000095286">
    <property type="component" value="Unplaced"/>
</dbReference>
<proteinExistence type="predicted"/>
<organism evidence="1 2">
    <name type="scientific">Rhabditophanes sp. KR3021</name>
    <dbReference type="NCBI Taxonomy" id="114890"/>
    <lineage>
        <taxon>Eukaryota</taxon>
        <taxon>Metazoa</taxon>
        <taxon>Ecdysozoa</taxon>
        <taxon>Nematoda</taxon>
        <taxon>Chromadorea</taxon>
        <taxon>Rhabditida</taxon>
        <taxon>Tylenchina</taxon>
        <taxon>Panagrolaimomorpha</taxon>
        <taxon>Strongyloidoidea</taxon>
        <taxon>Alloionematidae</taxon>
        <taxon>Rhabditophanes</taxon>
    </lineage>
</organism>